<dbReference type="PANTHER" id="PTHR37423">
    <property type="entry name" value="SOLUBLE LYTIC MUREIN TRANSGLYCOSYLASE-RELATED"/>
    <property type="match status" value="1"/>
</dbReference>
<dbReference type="RefSeq" id="WP_067599397.1">
    <property type="nucleotide sequence ID" value="NZ_CP015963.1"/>
</dbReference>
<dbReference type="InterPro" id="IPR008939">
    <property type="entry name" value="Lytic_TGlycosylase_superhlx_U"/>
</dbReference>
<dbReference type="Gene3D" id="1.10.530.10">
    <property type="match status" value="1"/>
</dbReference>
<dbReference type="Gene3D" id="1.25.20.10">
    <property type="entry name" value="Bacterial muramidases"/>
    <property type="match status" value="1"/>
</dbReference>
<evidence type="ECO:0000313" key="7">
    <source>
        <dbReference type="Proteomes" id="UP000320547"/>
    </source>
</evidence>
<name>A0A562UX55_9SPHN</name>
<feature type="chain" id="PRO_5021887235" evidence="4">
    <location>
        <begin position="28"/>
        <end position="588"/>
    </location>
</feature>
<dbReference type="GO" id="GO:0042597">
    <property type="term" value="C:periplasmic space"/>
    <property type="evidence" value="ECO:0007669"/>
    <property type="project" value="InterPro"/>
</dbReference>
<dbReference type="AlphaFoldDB" id="A0A562UX55"/>
<dbReference type="CDD" id="cd13401">
    <property type="entry name" value="Slt70-like"/>
    <property type="match status" value="1"/>
</dbReference>
<reference evidence="6 7" key="1">
    <citation type="submission" date="2019-07" db="EMBL/GenBank/DDBJ databases">
        <title>Genomic Encyclopedia of Archaeal and Bacterial Type Strains, Phase II (KMG-II): from individual species to whole genera.</title>
        <authorList>
            <person name="Goeker M."/>
        </authorList>
    </citation>
    <scope>NUCLEOTIDE SEQUENCE [LARGE SCALE GENOMIC DNA]</scope>
    <source>
        <strain evidence="6 7">ATCC BAA-2084</strain>
    </source>
</reference>
<evidence type="ECO:0000256" key="1">
    <source>
        <dbReference type="ARBA" id="ARBA00007734"/>
    </source>
</evidence>
<dbReference type="OrthoDB" id="9815002at2"/>
<evidence type="ECO:0000256" key="3">
    <source>
        <dbReference type="ARBA" id="ARBA00022729"/>
    </source>
</evidence>
<feature type="signal peptide" evidence="4">
    <location>
        <begin position="1"/>
        <end position="27"/>
    </location>
</feature>
<dbReference type="Proteomes" id="UP000320547">
    <property type="component" value="Unassembled WGS sequence"/>
</dbReference>
<evidence type="ECO:0000256" key="2">
    <source>
        <dbReference type="ARBA" id="ARBA00009387"/>
    </source>
</evidence>
<dbReference type="InterPro" id="IPR008258">
    <property type="entry name" value="Transglycosylase_SLT_dom_1"/>
</dbReference>
<sequence>MTRSSVKALAIGLLGSIAALASTPALAATSAAKYFRERAETSNVPQLLGEAEKERYRDIFTAIALEDWQRVEELLEKEEPGLLRQVALAEYYTHANSPTVSAEQIANWFKMGTALPQAEQLGRLGEKRGLDYIPTLPQANSFSRQSYASKRLRPRTIDDGTMPTDIRSQILEHVKNDDPDNARLLLDEIDDQLSSEARAEWRQRVAWSYYIENNDPMALAMAQTVTEGSGAWLAEGEWVTGLAAWRMGDCDTAGRGFARAAELAGNVELRTAGHFWAARAMTRCRAPAEATEHLRAAARFDETLYGMLALEQLGQNIPTQYAGADFAPADWQRLRDNQNVRIAVALIEVGRSDLADEVIRHQARIGKPSDFAALSRLARELGLPQAQLWMAHNTPRGTDPVPALRYPTARWKPTTGWQVDPALAFALALQESVFRADAVSPANARGLMQITPITVRQHASRMNMSANYVNLNDPETNLAFGQRNLEMLRDSSATQGLLPKIMAAYNAGLSPITRWNGEVRDLGDPLLYMESIPYWETRGYVNVVMRNYWMYERQSGAPSESRKALAQGLWPKFPESRGPSAVRLSGRN</sequence>
<dbReference type="SUPFAM" id="SSF53955">
    <property type="entry name" value="Lysozyme-like"/>
    <property type="match status" value="1"/>
</dbReference>
<gene>
    <name evidence="6" type="ORF">JN10_1836</name>
</gene>
<feature type="domain" description="Transglycosylase SLT" evidence="5">
    <location>
        <begin position="415"/>
        <end position="522"/>
    </location>
</feature>
<protein>
    <submittedName>
        <fullName evidence="6">Soluble lytic murein transglycosylase-like protein</fullName>
    </submittedName>
</protein>
<dbReference type="Pfam" id="PF01464">
    <property type="entry name" value="SLT"/>
    <property type="match status" value="1"/>
</dbReference>
<evidence type="ECO:0000259" key="5">
    <source>
        <dbReference type="Pfam" id="PF01464"/>
    </source>
</evidence>
<organism evidence="6 7">
    <name type="scientific">Altererythrobacter ishigakiensis</name>
    <dbReference type="NCBI Taxonomy" id="476157"/>
    <lineage>
        <taxon>Bacteria</taxon>
        <taxon>Pseudomonadati</taxon>
        <taxon>Pseudomonadota</taxon>
        <taxon>Alphaproteobacteria</taxon>
        <taxon>Sphingomonadales</taxon>
        <taxon>Erythrobacteraceae</taxon>
        <taxon>Altererythrobacter</taxon>
    </lineage>
</organism>
<dbReference type="EMBL" id="VLLK01000001">
    <property type="protein sequence ID" value="TWJ10176.1"/>
    <property type="molecule type" value="Genomic_DNA"/>
</dbReference>
<keyword evidence="3 4" id="KW-0732">Signal</keyword>
<keyword evidence="7" id="KW-1185">Reference proteome</keyword>
<proteinExistence type="inferred from homology"/>
<dbReference type="GO" id="GO:0004553">
    <property type="term" value="F:hydrolase activity, hydrolyzing O-glycosyl compounds"/>
    <property type="evidence" value="ECO:0007669"/>
    <property type="project" value="InterPro"/>
</dbReference>
<accession>A0A562UX55</accession>
<dbReference type="STRING" id="476157.GCA_001663155_01520"/>
<comment type="caution">
    <text evidence="6">The sequence shown here is derived from an EMBL/GenBank/DDBJ whole genome shotgun (WGS) entry which is preliminary data.</text>
</comment>
<dbReference type="InterPro" id="IPR023346">
    <property type="entry name" value="Lysozyme-like_dom_sf"/>
</dbReference>
<comment type="similarity">
    <text evidence="2">Belongs to the virb1 family.</text>
</comment>
<dbReference type="SUPFAM" id="SSF48435">
    <property type="entry name" value="Bacterial muramidases"/>
    <property type="match status" value="1"/>
</dbReference>
<comment type="similarity">
    <text evidence="1">Belongs to the transglycosylase Slt family.</text>
</comment>
<dbReference type="PANTHER" id="PTHR37423:SF2">
    <property type="entry name" value="MEMBRANE-BOUND LYTIC MUREIN TRANSGLYCOSYLASE C"/>
    <property type="match status" value="1"/>
</dbReference>
<evidence type="ECO:0000256" key="4">
    <source>
        <dbReference type="SAM" id="SignalP"/>
    </source>
</evidence>
<evidence type="ECO:0000313" key="6">
    <source>
        <dbReference type="EMBL" id="TWJ10176.1"/>
    </source>
</evidence>